<dbReference type="Gene3D" id="3.30.2000.20">
    <property type="match status" value="1"/>
</dbReference>
<evidence type="ECO:0000313" key="1">
    <source>
        <dbReference type="EMBL" id="SDN47228.1"/>
    </source>
</evidence>
<evidence type="ECO:0000313" key="2">
    <source>
        <dbReference type="Proteomes" id="UP000183853"/>
    </source>
</evidence>
<accession>A0AB37ZQK1</accession>
<dbReference type="EMBL" id="FNHM01000008">
    <property type="protein sequence ID" value="SDN47228.1"/>
    <property type="molecule type" value="Genomic_DNA"/>
</dbReference>
<sequence length="131" mass="15038">MTFELIRQYITERMVSFQGIEQDRIQYPNQPQEFSTPASGLWCRLNIEHSGSLMAGMADEPYTRKLGAVVIQCFARSRTGMKLLNELADAIEKQFAYWSVGDLEFIEASQIDVGERDGFHQINVRIRFRAG</sequence>
<comment type="caution">
    <text evidence="1">The sequence shown here is derived from an EMBL/GenBank/DDBJ whole genome shotgun (WGS) entry which is preliminary data.</text>
</comment>
<gene>
    <name evidence="1" type="ORF">SAMN05444505_108176</name>
</gene>
<evidence type="ECO:0008006" key="3">
    <source>
        <dbReference type="Google" id="ProtNLM"/>
    </source>
</evidence>
<proteinExistence type="predicted"/>
<dbReference type="AlphaFoldDB" id="A0AB37ZQK1"/>
<reference evidence="1 2" key="1">
    <citation type="submission" date="2016-10" db="EMBL/GenBank/DDBJ databases">
        <authorList>
            <person name="Varghese N."/>
            <person name="Submissions S."/>
        </authorList>
    </citation>
    <scope>NUCLEOTIDE SEQUENCE [LARGE SCALE GENOMIC DNA]</scope>
    <source>
        <strain evidence="1 2">BS2122</strain>
    </source>
</reference>
<name>A0AB37ZQK1_PSESX</name>
<dbReference type="Proteomes" id="UP000183853">
    <property type="component" value="Unassembled WGS sequence"/>
</dbReference>
<organism evidence="1 2">
    <name type="scientific">Pseudomonas syringae</name>
    <dbReference type="NCBI Taxonomy" id="317"/>
    <lineage>
        <taxon>Bacteria</taxon>
        <taxon>Pseudomonadati</taxon>
        <taxon>Pseudomonadota</taxon>
        <taxon>Gammaproteobacteria</taxon>
        <taxon>Pseudomonadales</taxon>
        <taxon>Pseudomonadaceae</taxon>
        <taxon>Pseudomonas</taxon>
    </lineage>
</organism>
<dbReference type="RefSeq" id="WP_074808328.1">
    <property type="nucleotide sequence ID" value="NZ_FNHM01000008.1"/>
</dbReference>
<protein>
    <recommendedName>
        <fullName evidence="3">Prophage PSSB64-02</fullName>
    </recommendedName>
</protein>